<evidence type="ECO:0000256" key="5">
    <source>
        <dbReference type="ARBA" id="ARBA00022862"/>
    </source>
</evidence>
<comment type="catalytic activity">
    <reaction evidence="12">
        <text>a hydroperoxide + [thioredoxin]-dithiol = an alcohol + [thioredoxin]-disulfide + H2O</text>
        <dbReference type="Rhea" id="RHEA:62620"/>
        <dbReference type="Rhea" id="RHEA-COMP:10698"/>
        <dbReference type="Rhea" id="RHEA-COMP:10700"/>
        <dbReference type="ChEBI" id="CHEBI:15377"/>
        <dbReference type="ChEBI" id="CHEBI:29950"/>
        <dbReference type="ChEBI" id="CHEBI:30879"/>
        <dbReference type="ChEBI" id="CHEBI:35924"/>
        <dbReference type="ChEBI" id="CHEBI:50058"/>
        <dbReference type="EC" id="1.11.1.24"/>
    </reaction>
</comment>
<evidence type="ECO:0000256" key="7">
    <source>
        <dbReference type="ARBA" id="ARBA00023157"/>
    </source>
</evidence>
<dbReference type="InterPro" id="IPR013766">
    <property type="entry name" value="Thioredoxin_domain"/>
</dbReference>
<dbReference type="RefSeq" id="XP_020119165.1">
    <property type="nucleotide sequence ID" value="XM_020268103.1"/>
</dbReference>
<dbReference type="GO" id="GO:0005737">
    <property type="term" value="C:cytoplasm"/>
    <property type="evidence" value="ECO:0007669"/>
    <property type="project" value="TreeGrafter"/>
</dbReference>
<evidence type="ECO:0000256" key="10">
    <source>
        <dbReference type="ARBA" id="ARBA00032824"/>
    </source>
</evidence>
<dbReference type="SUPFAM" id="SSF52833">
    <property type="entry name" value="Thioredoxin-like"/>
    <property type="match status" value="1"/>
</dbReference>
<dbReference type="Proteomes" id="UP000214365">
    <property type="component" value="Unassembled WGS sequence"/>
</dbReference>
<evidence type="ECO:0000313" key="17">
    <source>
        <dbReference type="Proteomes" id="UP000214365"/>
    </source>
</evidence>
<proteinExistence type="inferred from homology"/>
<dbReference type="InterPro" id="IPR050924">
    <property type="entry name" value="Peroxiredoxin_BCP/PrxQ"/>
</dbReference>
<comment type="subcellular location">
    <subcellularLocation>
        <location evidence="1">Nucleus</location>
    </subcellularLocation>
</comment>
<dbReference type="FunFam" id="3.40.30.10:FF:000157">
    <property type="entry name" value="DOT5p Nuclear thiol peroxidase"/>
    <property type="match status" value="1"/>
</dbReference>
<evidence type="ECO:0000256" key="3">
    <source>
        <dbReference type="ARBA" id="ARBA00013017"/>
    </source>
</evidence>
<keyword evidence="6" id="KW-0560">Oxidoreductase</keyword>
<keyword evidence="8" id="KW-0539">Nucleus</keyword>
<dbReference type="Gene3D" id="3.40.30.10">
    <property type="entry name" value="Glutaredoxin"/>
    <property type="match status" value="1"/>
</dbReference>
<evidence type="ECO:0000256" key="8">
    <source>
        <dbReference type="ARBA" id="ARBA00023242"/>
    </source>
</evidence>
<dbReference type="CDD" id="cd03017">
    <property type="entry name" value="PRX_BCP"/>
    <property type="match status" value="1"/>
</dbReference>
<dbReference type="STRING" id="1441469.A0A225AL55"/>
<keyword evidence="17" id="KW-1185">Reference proteome</keyword>
<evidence type="ECO:0000256" key="6">
    <source>
        <dbReference type="ARBA" id="ARBA00023002"/>
    </source>
</evidence>
<dbReference type="PROSITE" id="PS51352">
    <property type="entry name" value="THIOREDOXIN_2"/>
    <property type="match status" value="1"/>
</dbReference>
<dbReference type="InterPro" id="IPR000866">
    <property type="entry name" value="AhpC/TSA"/>
</dbReference>
<evidence type="ECO:0000256" key="4">
    <source>
        <dbReference type="ARBA" id="ARBA00022559"/>
    </source>
</evidence>
<evidence type="ECO:0000256" key="2">
    <source>
        <dbReference type="ARBA" id="ARBA00011245"/>
    </source>
</evidence>
<name>A0A225AL55_TALAT</name>
<dbReference type="GO" id="GO:0005634">
    <property type="term" value="C:nucleus"/>
    <property type="evidence" value="ECO:0007669"/>
    <property type="project" value="UniProtKB-SubCell"/>
</dbReference>
<evidence type="ECO:0000256" key="11">
    <source>
        <dbReference type="ARBA" id="ARBA00038489"/>
    </source>
</evidence>
<dbReference type="GeneID" id="31005550"/>
<protein>
    <recommendedName>
        <fullName evidence="3">thioredoxin-dependent peroxiredoxin</fullName>
        <ecNumber evidence="3">1.11.1.24</ecNumber>
    </recommendedName>
    <alternativeName>
        <fullName evidence="13">Nuclear thiol peroxidase</fullName>
    </alternativeName>
    <alternativeName>
        <fullName evidence="10">Thioredoxin peroxidase</fullName>
    </alternativeName>
</protein>
<dbReference type="GO" id="GO:0034599">
    <property type="term" value="P:cellular response to oxidative stress"/>
    <property type="evidence" value="ECO:0007669"/>
    <property type="project" value="TreeGrafter"/>
</dbReference>
<dbReference type="Pfam" id="PF00578">
    <property type="entry name" value="AhpC-TSA"/>
    <property type="match status" value="1"/>
</dbReference>
<keyword evidence="5" id="KW-0049">Antioxidant</keyword>
<feature type="domain" description="Thioredoxin" evidence="15">
    <location>
        <begin position="49"/>
        <end position="213"/>
    </location>
</feature>
<comment type="subunit">
    <text evidence="2">Monomer.</text>
</comment>
<evidence type="ECO:0000256" key="14">
    <source>
        <dbReference type="SAM" id="MobiDB-lite"/>
    </source>
</evidence>
<evidence type="ECO:0000259" key="15">
    <source>
        <dbReference type="PROSITE" id="PS51352"/>
    </source>
</evidence>
<sequence>MVVELRKRKAPPTQPEPAQKKTATAKATKKTKTAISSESATPAAKTKSEDAPSAKPSPSVPKVDDVIPLEGFGGEIQTQDGESTTLESLLTSSKTGVVLFTYPRASTPGCTNQVCLFRDRYEHLTSTGLAIYGLSTDSPKSNTTFKTKQKLPYPLLCDPKATLIGSLGLKKSPKGTVRGVCVLDKTGKVLLLQPGSPAGTVDAVEKIVKESLAKEDAEEEPKEDATENEK</sequence>
<dbReference type="GO" id="GO:0008379">
    <property type="term" value="F:thioredoxin peroxidase activity"/>
    <property type="evidence" value="ECO:0007669"/>
    <property type="project" value="TreeGrafter"/>
</dbReference>
<keyword evidence="7" id="KW-1015">Disulfide bond</keyword>
<dbReference type="AlphaFoldDB" id="A0A225AL55"/>
<evidence type="ECO:0000256" key="12">
    <source>
        <dbReference type="ARBA" id="ARBA00049091"/>
    </source>
</evidence>
<dbReference type="EC" id="1.11.1.24" evidence="3"/>
<comment type="similarity">
    <text evidence="11">Belongs to the peroxiredoxin family. BCP/PrxQ subfamily.</text>
</comment>
<dbReference type="PANTHER" id="PTHR42801:SF23">
    <property type="entry name" value="PEROXIREDOXIN DOT5"/>
    <property type="match status" value="1"/>
</dbReference>
<evidence type="ECO:0000256" key="13">
    <source>
        <dbReference type="ARBA" id="ARBA00077538"/>
    </source>
</evidence>
<accession>A0A225AL55</accession>
<comment type="caution">
    <text evidence="16">The sequence shown here is derived from an EMBL/GenBank/DDBJ whole genome shotgun (WGS) entry which is preliminary data.</text>
</comment>
<dbReference type="InterPro" id="IPR036249">
    <property type="entry name" value="Thioredoxin-like_sf"/>
</dbReference>
<dbReference type="GO" id="GO:0045454">
    <property type="term" value="P:cell redox homeostasis"/>
    <property type="evidence" value="ECO:0007669"/>
    <property type="project" value="TreeGrafter"/>
</dbReference>
<evidence type="ECO:0000256" key="9">
    <source>
        <dbReference type="ARBA" id="ARBA00023284"/>
    </source>
</evidence>
<evidence type="ECO:0000313" key="16">
    <source>
        <dbReference type="EMBL" id="OKL59044.1"/>
    </source>
</evidence>
<feature type="region of interest" description="Disordered" evidence="14">
    <location>
        <begin position="1"/>
        <end position="67"/>
    </location>
</feature>
<keyword evidence="4" id="KW-0575">Peroxidase</keyword>
<dbReference type="OrthoDB" id="338622at2759"/>
<feature type="compositionally biased region" description="Basic residues" evidence="14">
    <location>
        <begin position="1"/>
        <end position="10"/>
    </location>
</feature>
<reference evidence="16 17" key="1">
    <citation type="submission" date="2015-06" db="EMBL/GenBank/DDBJ databases">
        <title>Talaromyces atroroseus IBT 11181 draft genome.</title>
        <authorList>
            <person name="Rasmussen K.B."/>
            <person name="Rasmussen S."/>
            <person name="Petersen B."/>
            <person name="Sicheritz-Ponten T."/>
            <person name="Mortensen U.H."/>
            <person name="Thrane U."/>
        </authorList>
    </citation>
    <scope>NUCLEOTIDE SEQUENCE [LARGE SCALE GENOMIC DNA]</scope>
    <source>
        <strain evidence="16 17">IBT 11181</strain>
    </source>
</reference>
<keyword evidence="9" id="KW-0676">Redox-active center</keyword>
<dbReference type="EMBL" id="LFMY01000008">
    <property type="protein sequence ID" value="OKL59044.1"/>
    <property type="molecule type" value="Genomic_DNA"/>
</dbReference>
<gene>
    <name evidence="16" type="ORF">UA08_05794</name>
</gene>
<evidence type="ECO:0000256" key="1">
    <source>
        <dbReference type="ARBA" id="ARBA00004123"/>
    </source>
</evidence>
<organism evidence="16 17">
    <name type="scientific">Talaromyces atroroseus</name>
    <dbReference type="NCBI Taxonomy" id="1441469"/>
    <lineage>
        <taxon>Eukaryota</taxon>
        <taxon>Fungi</taxon>
        <taxon>Dikarya</taxon>
        <taxon>Ascomycota</taxon>
        <taxon>Pezizomycotina</taxon>
        <taxon>Eurotiomycetes</taxon>
        <taxon>Eurotiomycetidae</taxon>
        <taxon>Eurotiales</taxon>
        <taxon>Trichocomaceae</taxon>
        <taxon>Talaromyces</taxon>
        <taxon>Talaromyces sect. Trachyspermi</taxon>
    </lineage>
</organism>
<dbReference type="PANTHER" id="PTHR42801">
    <property type="entry name" value="THIOREDOXIN-DEPENDENT PEROXIDE REDUCTASE"/>
    <property type="match status" value="1"/>
</dbReference>